<evidence type="ECO:0000313" key="1">
    <source>
        <dbReference type="EMBL" id="GBN43290.1"/>
    </source>
</evidence>
<proteinExistence type="predicted"/>
<keyword evidence="2" id="KW-1185">Reference proteome</keyword>
<dbReference type="AlphaFoldDB" id="A0A4Y2NYC1"/>
<dbReference type="Proteomes" id="UP000499080">
    <property type="component" value="Unassembled WGS sequence"/>
</dbReference>
<comment type="caution">
    <text evidence="1">The sequence shown here is derived from an EMBL/GenBank/DDBJ whole genome shotgun (WGS) entry which is preliminary data.</text>
</comment>
<protein>
    <submittedName>
        <fullName evidence="1">Uncharacterized protein</fullName>
    </submittedName>
</protein>
<gene>
    <name evidence="1" type="ORF">AVEN_50707_1</name>
</gene>
<evidence type="ECO:0000313" key="2">
    <source>
        <dbReference type="Proteomes" id="UP000499080"/>
    </source>
</evidence>
<name>A0A4Y2NYC1_ARAVE</name>
<dbReference type="EMBL" id="BGPR01129913">
    <property type="protein sequence ID" value="GBN43290.1"/>
    <property type="molecule type" value="Genomic_DNA"/>
</dbReference>
<accession>A0A4Y2NYC1</accession>
<organism evidence="1 2">
    <name type="scientific">Araneus ventricosus</name>
    <name type="common">Orbweaver spider</name>
    <name type="synonym">Epeira ventricosa</name>
    <dbReference type="NCBI Taxonomy" id="182803"/>
    <lineage>
        <taxon>Eukaryota</taxon>
        <taxon>Metazoa</taxon>
        <taxon>Ecdysozoa</taxon>
        <taxon>Arthropoda</taxon>
        <taxon>Chelicerata</taxon>
        <taxon>Arachnida</taxon>
        <taxon>Araneae</taxon>
        <taxon>Araneomorphae</taxon>
        <taxon>Entelegynae</taxon>
        <taxon>Araneoidea</taxon>
        <taxon>Araneidae</taxon>
        <taxon>Araneus</taxon>
    </lineage>
</organism>
<reference evidence="1 2" key="1">
    <citation type="journal article" date="2019" name="Sci. Rep.">
        <title>Orb-weaving spider Araneus ventricosus genome elucidates the spidroin gene catalogue.</title>
        <authorList>
            <person name="Kono N."/>
            <person name="Nakamura H."/>
            <person name="Ohtoshi R."/>
            <person name="Moran D.A.P."/>
            <person name="Shinohara A."/>
            <person name="Yoshida Y."/>
            <person name="Fujiwara M."/>
            <person name="Mori M."/>
            <person name="Tomita M."/>
            <person name="Arakawa K."/>
        </authorList>
    </citation>
    <scope>NUCLEOTIDE SEQUENCE [LARGE SCALE GENOMIC DNA]</scope>
</reference>
<sequence length="98" mass="10891">MLENTDVELKLDYISTTASSRMRSHRISKGVLTSPRGIVMVVWLLVPISDKGSCPGEKKLSHKPLVMAAIRRGPQCPMKSWRSVIERRLGCQARTGSV</sequence>